<dbReference type="InterPro" id="IPR006293">
    <property type="entry name" value="DNA_helicase_ATP-dep_RecQ_bac"/>
</dbReference>
<evidence type="ECO:0000256" key="4">
    <source>
        <dbReference type="ARBA" id="ARBA00022723"/>
    </source>
</evidence>
<keyword evidence="21" id="KW-1185">Reference proteome</keyword>
<dbReference type="EC" id="5.6.2.4" evidence="16"/>
<keyword evidence="9" id="KW-0862">Zinc</keyword>
<dbReference type="EMBL" id="CP080544">
    <property type="protein sequence ID" value="QYR52822.1"/>
    <property type="molecule type" value="Genomic_DNA"/>
</dbReference>
<evidence type="ECO:0000256" key="15">
    <source>
        <dbReference type="ARBA" id="ARBA00034617"/>
    </source>
</evidence>
<evidence type="ECO:0000259" key="17">
    <source>
        <dbReference type="PROSITE" id="PS50967"/>
    </source>
</evidence>
<dbReference type="InterPro" id="IPR014001">
    <property type="entry name" value="Helicase_ATP-bd"/>
</dbReference>
<feature type="domain" description="HRDC" evidence="17">
    <location>
        <begin position="534"/>
        <end position="607"/>
    </location>
</feature>
<dbReference type="GO" id="GO:0003678">
    <property type="term" value="F:DNA helicase activity"/>
    <property type="evidence" value="ECO:0007669"/>
    <property type="project" value="UniProtKB-EC"/>
</dbReference>
<gene>
    <name evidence="20" type="primary">recQ</name>
    <name evidence="20" type="ORF">H8L67_09650</name>
</gene>
<evidence type="ECO:0000256" key="14">
    <source>
        <dbReference type="ARBA" id="ARBA00023235"/>
    </source>
</evidence>
<evidence type="ECO:0000256" key="9">
    <source>
        <dbReference type="ARBA" id="ARBA00022833"/>
    </source>
</evidence>
<dbReference type="PANTHER" id="PTHR13710">
    <property type="entry name" value="DNA HELICASE RECQ FAMILY MEMBER"/>
    <property type="match status" value="1"/>
</dbReference>
<name>A0ABX8WQH6_9GAMM</name>
<dbReference type="PROSITE" id="PS51194">
    <property type="entry name" value="HELICASE_CTER"/>
    <property type="match status" value="1"/>
</dbReference>
<dbReference type="Pfam" id="PF00271">
    <property type="entry name" value="Helicase_C"/>
    <property type="match status" value="1"/>
</dbReference>
<comment type="similarity">
    <text evidence="3">Belongs to the helicase family. RecQ subfamily.</text>
</comment>
<keyword evidence="4" id="KW-0479">Metal-binding</keyword>
<keyword evidence="7 20" id="KW-0378">Hydrolase</keyword>
<dbReference type="PROSITE" id="PS51192">
    <property type="entry name" value="HELICASE_ATP_BIND_1"/>
    <property type="match status" value="1"/>
</dbReference>
<dbReference type="InterPro" id="IPR010997">
    <property type="entry name" value="HRDC-like_sf"/>
</dbReference>
<evidence type="ECO:0000259" key="19">
    <source>
        <dbReference type="PROSITE" id="PS51194"/>
    </source>
</evidence>
<evidence type="ECO:0000313" key="20">
    <source>
        <dbReference type="EMBL" id="QYR52822.1"/>
    </source>
</evidence>
<dbReference type="Pfam" id="PF00270">
    <property type="entry name" value="DEAD"/>
    <property type="match status" value="1"/>
</dbReference>
<evidence type="ECO:0000256" key="16">
    <source>
        <dbReference type="NCBIfam" id="TIGR01389"/>
    </source>
</evidence>
<dbReference type="InterPro" id="IPR018982">
    <property type="entry name" value="RQC_domain"/>
</dbReference>
<evidence type="ECO:0000256" key="12">
    <source>
        <dbReference type="ARBA" id="ARBA00023172"/>
    </source>
</evidence>
<dbReference type="RefSeq" id="WP_220379642.1">
    <property type="nucleotide sequence ID" value="NZ_CP080544.1"/>
</dbReference>
<dbReference type="Proteomes" id="UP000824755">
    <property type="component" value="Chromosome"/>
</dbReference>
<dbReference type="SMART" id="SM00487">
    <property type="entry name" value="DEXDc"/>
    <property type="match status" value="1"/>
</dbReference>
<sequence>MKSVQDAANDSALDVLRSVWGYQTFRGRQHAIVNHVAAGLDALVLMPTGGGKSLCYQVPALLRPGCAIVVSPLIALMQDQVEALHQLGIEAAYLNSSLPAGEAYAVEQRFVSGDLKLLYVAPERLLTPRFLDLVARAPVSLFAIDEAHCVSQWGHDFRPEYRQLTMLHKRWPSIPRIALTATADPATQEEIIERLQLDDAEQFSSSFDRPNIRYTIVEKNDARRQLLDFLDGHAGESGIVYAMSRKKVEDTAAFLRSKGYNALAYHAGMDTETRALHQRRFLREDGIIMAATIAFGMGIDKPDVRFVAHVDLPKSVEGYYQETGRAGRDGEPAEAWMAYGLGDVVNLRKMIESSEADDSRKWMERRKLDSLLGYCETLGCRRQRLLASFGEVMANPCGNCDNCLNPPEAWDATEPARMALSCVYRCGQRFGASHLIDVLRGERTERILQLGHDTVSTFAIGRDIDSNTWRSIFRQLVSHGYLETDTHGGLRLAEASRTLLKGEQTLQLRREQARVRRQRRAALSNPNSPDAWMSADARLLFDALRALRTELARAQSVPPYVIFHDKTLREIATSRPESLSALGTIEGIGPRKLAEYGNQVLDLISAN</sequence>
<evidence type="ECO:0000256" key="8">
    <source>
        <dbReference type="ARBA" id="ARBA00022806"/>
    </source>
</evidence>
<keyword evidence="10" id="KW-0067">ATP-binding</keyword>
<dbReference type="InterPro" id="IPR002121">
    <property type="entry name" value="HRDC_dom"/>
</dbReference>
<dbReference type="InterPro" id="IPR004589">
    <property type="entry name" value="DNA_helicase_ATP-dep_RecQ"/>
</dbReference>
<comment type="catalytic activity">
    <reaction evidence="15">
        <text>Couples ATP hydrolysis with the unwinding of duplex DNA by translocating in the 3'-5' direction.</text>
        <dbReference type="EC" id="5.6.2.4"/>
    </reaction>
</comment>
<evidence type="ECO:0000256" key="2">
    <source>
        <dbReference type="ARBA" id="ARBA00001947"/>
    </source>
</evidence>
<evidence type="ECO:0000256" key="3">
    <source>
        <dbReference type="ARBA" id="ARBA00005446"/>
    </source>
</evidence>
<dbReference type="Gene3D" id="1.10.10.10">
    <property type="entry name" value="Winged helix-like DNA-binding domain superfamily/Winged helix DNA-binding domain"/>
    <property type="match status" value="1"/>
</dbReference>
<feature type="domain" description="Helicase ATP-binding" evidence="18">
    <location>
        <begin position="33"/>
        <end position="201"/>
    </location>
</feature>
<evidence type="ECO:0000256" key="6">
    <source>
        <dbReference type="ARBA" id="ARBA00022763"/>
    </source>
</evidence>
<comment type="cofactor">
    <cofactor evidence="1">
        <name>Mg(2+)</name>
        <dbReference type="ChEBI" id="CHEBI:18420"/>
    </cofactor>
</comment>
<keyword evidence="6" id="KW-0227">DNA damage</keyword>
<dbReference type="Pfam" id="PF16124">
    <property type="entry name" value="RecQ_Zn_bind"/>
    <property type="match status" value="1"/>
</dbReference>
<dbReference type="SMART" id="SM00341">
    <property type="entry name" value="HRDC"/>
    <property type="match status" value="1"/>
</dbReference>
<evidence type="ECO:0000256" key="13">
    <source>
        <dbReference type="ARBA" id="ARBA00023204"/>
    </source>
</evidence>
<keyword evidence="8 20" id="KW-0347">Helicase</keyword>
<dbReference type="NCBIfam" id="TIGR01389">
    <property type="entry name" value="recQ"/>
    <property type="match status" value="1"/>
</dbReference>
<keyword evidence="13" id="KW-0234">DNA repair</keyword>
<evidence type="ECO:0000256" key="7">
    <source>
        <dbReference type="ARBA" id="ARBA00022801"/>
    </source>
</evidence>
<evidence type="ECO:0000259" key="18">
    <source>
        <dbReference type="PROSITE" id="PS51192"/>
    </source>
</evidence>
<dbReference type="PANTHER" id="PTHR13710:SF105">
    <property type="entry name" value="ATP-DEPENDENT DNA HELICASE Q1"/>
    <property type="match status" value="1"/>
</dbReference>
<comment type="cofactor">
    <cofactor evidence="2">
        <name>Zn(2+)</name>
        <dbReference type="ChEBI" id="CHEBI:29105"/>
    </cofactor>
</comment>
<dbReference type="InterPro" id="IPR036388">
    <property type="entry name" value="WH-like_DNA-bd_sf"/>
</dbReference>
<dbReference type="SMART" id="SM00490">
    <property type="entry name" value="HELICc"/>
    <property type="match status" value="1"/>
</dbReference>
<dbReference type="SUPFAM" id="SSF52540">
    <property type="entry name" value="P-loop containing nucleoside triphosphate hydrolases"/>
    <property type="match status" value="2"/>
</dbReference>
<dbReference type="Pfam" id="PF09382">
    <property type="entry name" value="RQC"/>
    <property type="match status" value="1"/>
</dbReference>
<dbReference type="GO" id="GO:0016787">
    <property type="term" value="F:hydrolase activity"/>
    <property type="evidence" value="ECO:0007669"/>
    <property type="project" value="UniProtKB-KW"/>
</dbReference>
<dbReference type="InterPro" id="IPR027417">
    <property type="entry name" value="P-loop_NTPase"/>
</dbReference>
<keyword evidence="12" id="KW-0233">DNA recombination</keyword>
<accession>A0ABX8WQH6</accession>
<evidence type="ECO:0000256" key="11">
    <source>
        <dbReference type="ARBA" id="ARBA00023125"/>
    </source>
</evidence>
<dbReference type="SUPFAM" id="SSF47819">
    <property type="entry name" value="HRDC-like"/>
    <property type="match status" value="1"/>
</dbReference>
<keyword evidence="14" id="KW-0413">Isomerase</keyword>
<dbReference type="Gene3D" id="3.40.50.300">
    <property type="entry name" value="P-loop containing nucleotide triphosphate hydrolases"/>
    <property type="match status" value="2"/>
</dbReference>
<keyword evidence="11" id="KW-0238">DNA-binding</keyword>
<dbReference type="CDD" id="cd18794">
    <property type="entry name" value="SF2_C_RecQ"/>
    <property type="match status" value="1"/>
</dbReference>
<dbReference type="InterPro" id="IPR011545">
    <property type="entry name" value="DEAD/DEAH_box_helicase_dom"/>
</dbReference>
<organism evidence="20 21">
    <name type="scientific">Lysobacter soyae</name>
    <dbReference type="NCBI Taxonomy" id="2764185"/>
    <lineage>
        <taxon>Bacteria</taxon>
        <taxon>Pseudomonadati</taxon>
        <taxon>Pseudomonadota</taxon>
        <taxon>Gammaproteobacteria</taxon>
        <taxon>Lysobacterales</taxon>
        <taxon>Lysobacteraceae</taxon>
        <taxon>Lysobacter</taxon>
    </lineage>
</organism>
<keyword evidence="5" id="KW-0547">Nucleotide-binding</keyword>
<evidence type="ECO:0000313" key="21">
    <source>
        <dbReference type="Proteomes" id="UP000824755"/>
    </source>
</evidence>
<protein>
    <recommendedName>
        <fullName evidence="16">DNA helicase RecQ</fullName>
        <ecNumber evidence="16">5.6.2.4</ecNumber>
    </recommendedName>
</protein>
<evidence type="ECO:0000256" key="5">
    <source>
        <dbReference type="ARBA" id="ARBA00022741"/>
    </source>
</evidence>
<proteinExistence type="inferred from homology"/>
<dbReference type="Gene3D" id="1.10.150.80">
    <property type="entry name" value="HRDC domain"/>
    <property type="match status" value="1"/>
</dbReference>
<feature type="domain" description="Helicase C-terminal" evidence="19">
    <location>
        <begin position="222"/>
        <end position="372"/>
    </location>
</feature>
<dbReference type="PROSITE" id="PS50967">
    <property type="entry name" value="HRDC"/>
    <property type="match status" value="1"/>
</dbReference>
<evidence type="ECO:0000256" key="1">
    <source>
        <dbReference type="ARBA" id="ARBA00001946"/>
    </source>
</evidence>
<dbReference type="InterPro" id="IPR044876">
    <property type="entry name" value="HRDC_dom_sf"/>
</dbReference>
<dbReference type="InterPro" id="IPR032284">
    <property type="entry name" value="RecQ_Zn-bd"/>
</dbReference>
<reference evidence="20 21" key="1">
    <citation type="submission" date="2021-08" db="EMBL/GenBank/DDBJ databases">
        <title>Lysobacter sp. strain CJ11 Genome sequencing and assembly.</title>
        <authorList>
            <person name="Kim I."/>
        </authorList>
    </citation>
    <scope>NUCLEOTIDE SEQUENCE [LARGE SCALE GENOMIC DNA]</scope>
    <source>
        <strain evidence="20 21">CJ11</strain>
    </source>
</reference>
<evidence type="ECO:0000256" key="10">
    <source>
        <dbReference type="ARBA" id="ARBA00022840"/>
    </source>
</evidence>
<dbReference type="CDD" id="cd17920">
    <property type="entry name" value="DEXHc_RecQ"/>
    <property type="match status" value="1"/>
</dbReference>
<dbReference type="SMART" id="SM00956">
    <property type="entry name" value="RQC"/>
    <property type="match status" value="1"/>
</dbReference>
<dbReference type="Pfam" id="PF00570">
    <property type="entry name" value="HRDC"/>
    <property type="match status" value="1"/>
</dbReference>
<dbReference type="InterPro" id="IPR001650">
    <property type="entry name" value="Helicase_C-like"/>
</dbReference>
<dbReference type="NCBIfam" id="TIGR00614">
    <property type="entry name" value="recQ_fam"/>
    <property type="match status" value="1"/>
</dbReference>